<keyword evidence="1" id="KW-0812">Transmembrane</keyword>
<name>A0A3T0MY09_9RHOB</name>
<dbReference type="KEGG" id="sedi:EBB79_01255"/>
<accession>A0A3T0MY09</accession>
<sequence>MIGGFHSAIWGLVGIALIFADFMQVSHPVNLSWWLANIGLSNQVAFIIVIVFYWGLARVMLFLTERAIGYLSMKVFGSNGEA</sequence>
<proteinExistence type="predicted"/>
<feature type="transmembrane region" description="Helical" evidence="1">
    <location>
        <begin position="7"/>
        <end position="25"/>
    </location>
</feature>
<feature type="transmembrane region" description="Helical" evidence="1">
    <location>
        <begin position="31"/>
        <end position="56"/>
    </location>
</feature>
<keyword evidence="1" id="KW-1133">Transmembrane helix</keyword>
<dbReference type="EMBL" id="CP033219">
    <property type="protein sequence ID" value="AZV76656.1"/>
    <property type="molecule type" value="Genomic_DNA"/>
</dbReference>
<evidence type="ECO:0000313" key="2">
    <source>
        <dbReference type="EMBL" id="AZV76656.1"/>
    </source>
</evidence>
<organism evidence="2 3">
    <name type="scientific">Parasedimentitalea marina</name>
    <dbReference type="NCBI Taxonomy" id="2483033"/>
    <lineage>
        <taxon>Bacteria</taxon>
        <taxon>Pseudomonadati</taxon>
        <taxon>Pseudomonadota</taxon>
        <taxon>Alphaproteobacteria</taxon>
        <taxon>Rhodobacterales</taxon>
        <taxon>Paracoccaceae</taxon>
        <taxon>Parasedimentitalea</taxon>
    </lineage>
</organism>
<dbReference type="RefSeq" id="WP_127747100.1">
    <property type="nucleotide sequence ID" value="NZ_CP033219.1"/>
</dbReference>
<dbReference type="Proteomes" id="UP000283063">
    <property type="component" value="Chromosome"/>
</dbReference>
<gene>
    <name evidence="2" type="ORF">EBB79_01255</name>
</gene>
<evidence type="ECO:0000256" key="1">
    <source>
        <dbReference type="SAM" id="Phobius"/>
    </source>
</evidence>
<keyword evidence="1" id="KW-0472">Membrane</keyword>
<protein>
    <submittedName>
        <fullName evidence="2">Uncharacterized protein</fullName>
    </submittedName>
</protein>
<evidence type="ECO:0000313" key="3">
    <source>
        <dbReference type="Proteomes" id="UP000283063"/>
    </source>
</evidence>
<reference evidence="2 3" key="1">
    <citation type="submission" date="2018-10" db="EMBL/GenBank/DDBJ databases">
        <title>Parasedimentitalea marina sp. nov., a psychrophilic bacterium isolated from deep seawater of the New Britain Trench.</title>
        <authorList>
            <person name="Cao J."/>
        </authorList>
    </citation>
    <scope>NUCLEOTIDE SEQUENCE [LARGE SCALE GENOMIC DNA]</scope>
    <source>
        <strain evidence="2 3">W43</strain>
    </source>
</reference>
<keyword evidence="3" id="KW-1185">Reference proteome</keyword>
<dbReference type="AlphaFoldDB" id="A0A3T0MY09"/>